<dbReference type="AlphaFoldDB" id="A0A9D5HPU2"/>
<dbReference type="EMBL" id="JAGGNH010000001">
    <property type="protein sequence ID" value="KAJ0984810.1"/>
    <property type="molecule type" value="Genomic_DNA"/>
</dbReference>
<dbReference type="PANTHER" id="PTHR31639">
    <property type="entry name" value="F-BOX PROTEIN-LIKE"/>
    <property type="match status" value="1"/>
</dbReference>
<dbReference type="InterPro" id="IPR036047">
    <property type="entry name" value="F-box-like_dom_sf"/>
</dbReference>
<dbReference type="PANTHER" id="PTHR31639:SF285">
    <property type="entry name" value="OS01G0730200 PROTEIN"/>
    <property type="match status" value="1"/>
</dbReference>
<protein>
    <recommendedName>
        <fullName evidence="2">F-box domain-containing protein</fullName>
    </recommendedName>
</protein>
<feature type="domain" description="F-box" evidence="2">
    <location>
        <begin position="9"/>
        <end position="49"/>
    </location>
</feature>
<feature type="compositionally biased region" description="Basic residues" evidence="1">
    <location>
        <begin position="660"/>
        <end position="669"/>
    </location>
</feature>
<gene>
    <name evidence="3" type="ORF">J5N97_003166</name>
</gene>
<evidence type="ECO:0000259" key="2">
    <source>
        <dbReference type="SMART" id="SM00256"/>
    </source>
</evidence>
<dbReference type="InterPro" id="IPR055357">
    <property type="entry name" value="LRR_At1g61320_AtMIF1"/>
</dbReference>
<dbReference type="SUPFAM" id="SSF52047">
    <property type="entry name" value="RNI-like"/>
    <property type="match status" value="1"/>
</dbReference>
<sequence>MPANLFDYLPIELAELILMKMPITDAFKTSTVSKKWLQAWTSMPKLVFSDSYWLIGIRGRKTSFVEFVDGVLSSHNGPILDFQLTTDVNCHKTLNRWLDVVLTNRITELHLALWRTYDFNVSSRLFSCHQLVQLKLANCTLTLPQNFKGFHKLRSLHLNEVHISSDELKCLLSCCTQLQELALIYLRECAHIDLSNTEVQKLDIRGEYEILNLANQHLINASIHLMSDWRYHELGTILYPHYNISHLELSGDLKVNPTYLRYMVKLEKVIFNFLTHPYESISEIVSNCPRLKKLMVKGLTDISHDLRITSGTLESLEIDCGYSHMSIACPQLIDASIYITPVYHRWNFLQQCPYNINPYDELDLKILEELQKEVELPVTLKHLENLSLDVRFGNVLSEYIVFCFMKVAPALTVLEMKQKFECVAWVAYRYSWQRRVAWSGHRGAGTASWGGIGACCAASAGVSEPTAWLALTTAHLGASEGGGSVGATEGLCAPQPCVWGAAGSATCGGQHFCWALTHLGASGLAAEARVGGSGGAGQPSALGATGVFAARGQQATGWRTPLTWGHPEAAALACCGRTECCALPWQRLGGNRHAASAGGQHCWLAATATQGHAGVLGSVLRQQGSAAPRLQRGGRKLEACTTARRRCFRPIQPCPLPQSRTRRQPRSSRRPLGSSRSPEGRPGVAFRLSFRQRHNPDQPHRYGYQICRSGSGPWAPRSFA</sequence>
<dbReference type="OrthoDB" id="593164at2759"/>
<dbReference type="Pfam" id="PF23622">
    <property type="entry name" value="LRR_At1g61320_AtMIF1"/>
    <property type="match status" value="1"/>
</dbReference>
<evidence type="ECO:0000313" key="4">
    <source>
        <dbReference type="Proteomes" id="UP001085076"/>
    </source>
</evidence>
<keyword evidence="4" id="KW-1185">Reference proteome</keyword>
<reference evidence="3" key="2">
    <citation type="journal article" date="2022" name="Hortic Res">
        <title>The genome of Dioscorea zingiberensis sheds light on the biosynthesis, origin and evolution of the medicinally important diosgenin saponins.</title>
        <authorList>
            <person name="Li Y."/>
            <person name="Tan C."/>
            <person name="Li Z."/>
            <person name="Guo J."/>
            <person name="Li S."/>
            <person name="Chen X."/>
            <person name="Wang C."/>
            <person name="Dai X."/>
            <person name="Yang H."/>
            <person name="Song W."/>
            <person name="Hou L."/>
            <person name="Xu J."/>
            <person name="Tong Z."/>
            <person name="Xu A."/>
            <person name="Yuan X."/>
            <person name="Wang W."/>
            <person name="Yang Q."/>
            <person name="Chen L."/>
            <person name="Sun Z."/>
            <person name="Wang K."/>
            <person name="Pan B."/>
            <person name="Chen J."/>
            <person name="Bao Y."/>
            <person name="Liu F."/>
            <person name="Qi X."/>
            <person name="Gang D.R."/>
            <person name="Wen J."/>
            <person name="Li J."/>
        </authorList>
    </citation>
    <scope>NUCLEOTIDE SEQUENCE</scope>
    <source>
        <strain evidence="3">Dzin_1.0</strain>
    </source>
</reference>
<comment type="caution">
    <text evidence="3">The sequence shown here is derived from an EMBL/GenBank/DDBJ whole genome shotgun (WGS) entry which is preliminary data.</text>
</comment>
<evidence type="ECO:0000256" key="1">
    <source>
        <dbReference type="SAM" id="MobiDB-lite"/>
    </source>
</evidence>
<dbReference type="SUPFAM" id="SSF81383">
    <property type="entry name" value="F-box domain"/>
    <property type="match status" value="1"/>
</dbReference>
<dbReference type="Gene3D" id="3.80.10.10">
    <property type="entry name" value="Ribonuclease Inhibitor"/>
    <property type="match status" value="1"/>
</dbReference>
<organism evidence="3 4">
    <name type="scientific">Dioscorea zingiberensis</name>
    <dbReference type="NCBI Taxonomy" id="325984"/>
    <lineage>
        <taxon>Eukaryota</taxon>
        <taxon>Viridiplantae</taxon>
        <taxon>Streptophyta</taxon>
        <taxon>Embryophyta</taxon>
        <taxon>Tracheophyta</taxon>
        <taxon>Spermatophyta</taxon>
        <taxon>Magnoliopsida</taxon>
        <taxon>Liliopsida</taxon>
        <taxon>Dioscoreales</taxon>
        <taxon>Dioscoreaceae</taxon>
        <taxon>Dioscorea</taxon>
    </lineage>
</organism>
<feature type="region of interest" description="Disordered" evidence="1">
    <location>
        <begin position="651"/>
        <end position="720"/>
    </location>
</feature>
<evidence type="ECO:0000313" key="3">
    <source>
        <dbReference type="EMBL" id="KAJ0984810.1"/>
    </source>
</evidence>
<dbReference type="SMART" id="SM00256">
    <property type="entry name" value="FBOX"/>
    <property type="match status" value="1"/>
</dbReference>
<dbReference type="InterPro" id="IPR032675">
    <property type="entry name" value="LRR_dom_sf"/>
</dbReference>
<name>A0A9D5HPU2_9LILI</name>
<dbReference type="Pfam" id="PF00646">
    <property type="entry name" value="F-box"/>
    <property type="match status" value="1"/>
</dbReference>
<proteinExistence type="predicted"/>
<accession>A0A9D5HPU2</accession>
<reference evidence="3" key="1">
    <citation type="submission" date="2021-03" db="EMBL/GenBank/DDBJ databases">
        <authorList>
            <person name="Li Z."/>
            <person name="Yang C."/>
        </authorList>
    </citation>
    <scope>NUCLEOTIDE SEQUENCE</scope>
    <source>
        <strain evidence="3">Dzin_1.0</strain>
        <tissue evidence="3">Leaf</tissue>
    </source>
</reference>
<feature type="compositionally biased region" description="Low complexity" evidence="1">
    <location>
        <begin position="670"/>
        <end position="682"/>
    </location>
</feature>
<dbReference type="Proteomes" id="UP001085076">
    <property type="component" value="Miscellaneous, Linkage group lg01"/>
</dbReference>
<dbReference type="InterPro" id="IPR001810">
    <property type="entry name" value="F-box_dom"/>
</dbReference>